<name>A0A2P2J9G4_RHIMU</name>
<feature type="region of interest" description="Disordered" evidence="1">
    <location>
        <begin position="25"/>
        <end position="54"/>
    </location>
</feature>
<proteinExistence type="predicted"/>
<reference evidence="3" key="1">
    <citation type="submission" date="2018-02" db="EMBL/GenBank/DDBJ databases">
        <title>Rhizophora mucronata_Transcriptome.</title>
        <authorList>
            <person name="Meera S.P."/>
            <person name="Sreeshan A."/>
            <person name="Augustine A."/>
        </authorList>
    </citation>
    <scope>NUCLEOTIDE SEQUENCE</scope>
    <source>
        <tissue evidence="3">Leaf</tissue>
    </source>
</reference>
<dbReference type="AlphaFoldDB" id="A0A2P2J9G4"/>
<feature type="signal peptide" evidence="2">
    <location>
        <begin position="1"/>
        <end position="19"/>
    </location>
</feature>
<evidence type="ECO:0000313" key="3">
    <source>
        <dbReference type="EMBL" id="MBW90120.1"/>
    </source>
</evidence>
<feature type="compositionally biased region" description="Low complexity" evidence="1">
    <location>
        <begin position="25"/>
        <end position="50"/>
    </location>
</feature>
<protein>
    <submittedName>
        <fullName evidence="3">RNA and export factor-binding protein 2</fullName>
    </submittedName>
</protein>
<keyword evidence="2" id="KW-0732">Signal</keyword>
<organism evidence="3">
    <name type="scientific">Rhizophora mucronata</name>
    <name type="common">Asiatic mangrove</name>
    <dbReference type="NCBI Taxonomy" id="61149"/>
    <lineage>
        <taxon>Eukaryota</taxon>
        <taxon>Viridiplantae</taxon>
        <taxon>Streptophyta</taxon>
        <taxon>Embryophyta</taxon>
        <taxon>Tracheophyta</taxon>
        <taxon>Spermatophyta</taxon>
        <taxon>Magnoliopsida</taxon>
        <taxon>eudicotyledons</taxon>
        <taxon>Gunneridae</taxon>
        <taxon>Pentapetalae</taxon>
        <taxon>rosids</taxon>
        <taxon>fabids</taxon>
        <taxon>Malpighiales</taxon>
        <taxon>Rhizophoraceae</taxon>
        <taxon>Rhizophora</taxon>
    </lineage>
</organism>
<sequence>MIFLQISIKILCRYLFTLASSTSITPSKSTARTSTSTSTTTRPSNHTSPTLSTSRNSIRISKGDINSWGCCGRSCNICSHDLYLHRFPIKLNIVVSLNSSQSICPSREDNFCRSLRKRGFSKLQAETQRIHPKDAVLCQTLFRYLRSTTPIIVDGIPLQITHF</sequence>
<evidence type="ECO:0000256" key="1">
    <source>
        <dbReference type="SAM" id="MobiDB-lite"/>
    </source>
</evidence>
<evidence type="ECO:0000256" key="2">
    <source>
        <dbReference type="SAM" id="SignalP"/>
    </source>
</evidence>
<accession>A0A2P2J9G4</accession>
<feature type="chain" id="PRO_5015160198" evidence="2">
    <location>
        <begin position="20"/>
        <end position="163"/>
    </location>
</feature>
<dbReference type="EMBL" id="GGEC01009637">
    <property type="protein sequence ID" value="MBW90120.1"/>
    <property type="molecule type" value="Transcribed_RNA"/>
</dbReference>